<keyword evidence="2" id="KW-1185">Reference proteome</keyword>
<dbReference type="Proteomes" id="UP000247810">
    <property type="component" value="Unassembled WGS sequence"/>
</dbReference>
<accession>A0A319EGU9</accession>
<proteinExistence type="predicted"/>
<protein>
    <submittedName>
        <fullName evidence="1">Uncharacterized protein</fullName>
    </submittedName>
</protein>
<dbReference type="VEuPathDB" id="FungiDB:BO71DRAFT_412813"/>
<gene>
    <name evidence="1" type="ORF">BO71DRAFT_412813</name>
</gene>
<dbReference type="OrthoDB" id="5233426at2759"/>
<dbReference type="EMBL" id="KZ825995">
    <property type="protein sequence ID" value="PYH90162.1"/>
    <property type="molecule type" value="Genomic_DNA"/>
</dbReference>
<organism evidence="1 2">
    <name type="scientific">Aspergillus ellipticus CBS 707.79</name>
    <dbReference type="NCBI Taxonomy" id="1448320"/>
    <lineage>
        <taxon>Eukaryota</taxon>
        <taxon>Fungi</taxon>
        <taxon>Dikarya</taxon>
        <taxon>Ascomycota</taxon>
        <taxon>Pezizomycotina</taxon>
        <taxon>Eurotiomycetes</taxon>
        <taxon>Eurotiomycetidae</taxon>
        <taxon>Eurotiales</taxon>
        <taxon>Aspergillaceae</taxon>
        <taxon>Aspergillus</taxon>
        <taxon>Aspergillus subgen. Circumdati</taxon>
    </lineage>
</organism>
<dbReference type="AlphaFoldDB" id="A0A319EGU9"/>
<sequence length="113" mass="13345">MIRKYSSSDRLTREQRLILPERILLCRRLWENDMSPANWVLTRGWRTARYVNEPRVRPPNGYVHVYATACEVIARGDANFAATHDTVFYRPLLRKPGPHTKKKLSGLPKTRRW</sequence>
<evidence type="ECO:0000313" key="2">
    <source>
        <dbReference type="Proteomes" id="UP000247810"/>
    </source>
</evidence>
<evidence type="ECO:0000313" key="1">
    <source>
        <dbReference type="EMBL" id="PYH90162.1"/>
    </source>
</evidence>
<name>A0A319EGU9_9EURO</name>
<reference evidence="1 2" key="1">
    <citation type="submission" date="2018-02" db="EMBL/GenBank/DDBJ databases">
        <title>The genomes of Aspergillus section Nigri reveals drivers in fungal speciation.</title>
        <authorList>
            <consortium name="DOE Joint Genome Institute"/>
            <person name="Vesth T.C."/>
            <person name="Nybo J."/>
            <person name="Theobald S."/>
            <person name="Brandl J."/>
            <person name="Frisvad J.C."/>
            <person name="Nielsen K.F."/>
            <person name="Lyhne E.K."/>
            <person name="Kogle M.E."/>
            <person name="Kuo A."/>
            <person name="Riley R."/>
            <person name="Clum A."/>
            <person name="Nolan M."/>
            <person name="Lipzen A."/>
            <person name="Salamov A."/>
            <person name="Henrissat B."/>
            <person name="Wiebenga A."/>
            <person name="De vries R.P."/>
            <person name="Grigoriev I.V."/>
            <person name="Mortensen U.H."/>
            <person name="Andersen M.R."/>
            <person name="Baker S.E."/>
        </authorList>
    </citation>
    <scope>NUCLEOTIDE SEQUENCE [LARGE SCALE GENOMIC DNA]</scope>
    <source>
        <strain evidence="1 2">CBS 707.79</strain>
    </source>
</reference>